<dbReference type="Gene3D" id="3.40.50.720">
    <property type="entry name" value="NAD(P)-binding Rossmann-like Domain"/>
    <property type="match status" value="1"/>
</dbReference>
<evidence type="ECO:0000313" key="6">
    <source>
        <dbReference type="Proteomes" id="UP000500953"/>
    </source>
</evidence>
<gene>
    <name evidence="5" type="ORF">F6W96_29715</name>
</gene>
<organism evidence="5 6">
    <name type="scientific">Nocardia terpenica</name>
    <dbReference type="NCBI Taxonomy" id="455432"/>
    <lineage>
        <taxon>Bacteria</taxon>
        <taxon>Bacillati</taxon>
        <taxon>Actinomycetota</taxon>
        <taxon>Actinomycetes</taxon>
        <taxon>Mycobacteriales</taxon>
        <taxon>Nocardiaceae</taxon>
        <taxon>Nocardia</taxon>
    </lineage>
</organism>
<dbReference type="InterPro" id="IPR013154">
    <property type="entry name" value="ADH-like_N"/>
</dbReference>
<dbReference type="RefSeq" id="WP_167489148.1">
    <property type="nucleotide sequence ID" value="NZ_CP046173.1"/>
</dbReference>
<dbReference type="SUPFAM" id="SSF50129">
    <property type="entry name" value="GroES-like"/>
    <property type="match status" value="1"/>
</dbReference>
<dbReference type="AlphaFoldDB" id="A0A6G9Z958"/>
<proteinExistence type="predicted"/>
<feature type="region of interest" description="Disordered" evidence="3">
    <location>
        <begin position="1"/>
        <end position="20"/>
    </location>
</feature>
<dbReference type="GO" id="GO:0070402">
    <property type="term" value="F:NADPH binding"/>
    <property type="evidence" value="ECO:0007669"/>
    <property type="project" value="TreeGrafter"/>
</dbReference>
<evidence type="ECO:0000313" key="5">
    <source>
        <dbReference type="EMBL" id="QIS21887.1"/>
    </source>
</evidence>
<dbReference type="InterPro" id="IPR020843">
    <property type="entry name" value="ER"/>
</dbReference>
<dbReference type="InterPro" id="IPR011032">
    <property type="entry name" value="GroES-like_sf"/>
</dbReference>
<reference evidence="5 6" key="1">
    <citation type="journal article" date="2019" name="ACS Chem. Biol.">
        <title>Identification and Mobilization of a Cryptic Antibiotic Biosynthesis Gene Locus from a Human-Pathogenic Nocardia Isolate.</title>
        <authorList>
            <person name="Herisse M."/>
            <person name="Ishida K."/>
            <person name="Porter J.L."/>
            <person name="Howden B."/>
            <person name="Hertweck C."/>
            <person name="Stinear T.P."/>
            <person name="Pidot S.J."/>
        </authorList>
    </citation>
    <scope>NUCLEOTIDE SEQUENCE [LARGE SCALE GENOMIC DNA]</scope>
    <source>
        <strain evidence="5 6">AUSMDU00012715</strain>
    </source>
</reference>
<dbReference type="PANTHER" id="PTHR48106">
    <property type="entry name" value="QUINONE OXIDOREDUCTASE PIG3-RELATED"/>
    <property type="match status" value="1"/>
</dbReference>
<accession>A0A6G9Z958</accession>
<protein>
    <submittedName>
        <fullName evidence="5">Zinc-binding dehydrogenase</fullName>
    </submittedName>
</protein>
<evidence type="ECO:0000256" key="1">
    <source>
        <dbReference type="ARBA" id="ARBA00022857"/>
    </source>
</evidence>
<dbReference type="SMART" id="SM00829">
    <property type="entry name" value="PKS_ER"/>
    <property type="match status" value="1"/>
</dbReference>
<name>A0A6G9Z958_9NOCA</name>
<evidence type="ECO:0000256" key="2">
    <source>
        <dbReference type="ARBA" id="ARBA00023002"/>
    </source>
</evidence>
<dbReference type="SUPFAM" id="SSF51735">
    <property type="entry name" value="NAD(P)-binding Rossmann-fold domains"/>
    <property type="match status" value="1"/>
</dbReference>
<dbReference type="Gene3D" id="3.90.180.10">
    <property type="entry name" value="Medium-chain alcohol dehydrogenases, catalytic domain"/>
    <property type="match status" value="1"/>
</dbReference>
<dbReference type="GO" id="GO:0003960">
    <property type="term" value="F:quinone reductase (NADPH) activity"/>
    <property type="evidence" value="ECO:0007669"/>
    <property type="project" value="TreeGrafter"/>
</dbReference>
<dbReference type="PANTHER" id="PTHR48106:SF13">
    <property type="entry name" value="QUINONE OXIDOREDUCTASE-RELATED"/>
    <property type="match status" value="1"/>
</dbReference>
<keyword evidence="2" id="KW-0560">Oxidoreductase</keyword>
<evidence type="ECO:0000259" key="4">
    <source>
        <dbReference type="SMART" id="SM00829"/>
    </source>
</evidence>
<dbReference type="Pfam" id="PF00107">
    <property type="entry name" value="ADH_zinc_N"/>
    <property type="match status" value="1"/>
</dbReference>
<dbReference type="InterPro" id="IPR013149">
    <property type="entry name" value="ADH-like_C"/>
</dbReference>
<dbReference type="InterPro" id="IPR036291">
    <property type="entry name" value="NAD(P)-bd_dom_sf"/>
</dbReference>
<dbReference type="Pfam" id="PF08240">
    <property type="entry name" value="ADH_N"/>
    <property type="match status" value="1"/>
</dbReference>
<feature type="domain" description="Enoyl reductase (ER)" evidence="4">
    <location>
        <begin position="5"/>
        <end position="297"/>
    </location>
</feature>
<evidence type="ECO:0000256" key="3">
    <source>
        <dbReference type="SAM" id="MobiDB-lite"/>
    </source>
</evidence>
<sequence>MYKIRFSAPPDLVEDPRPTPGPGQVLIRTELAGIHLGLVRMVRAGTAEEPGGEVVGTVVAVGPEVPESWLGARVGGVVMSGAYAEYVLGVPALLTEIPAGVAAADALAVVRGGLVALGALRAGRFAAGESILVTGAASGSGHLAMQIARALGASRVLAAAGSADKAAFLRDCGADAVVTYTENWGEPVDVVLDGVGGDLLARGVATLNPHGRLVAYSAGGGAVEANSLLPELKTVTGFSVGLLARSEPEVIAEYRTELWKLLGDGGIRPRVTVFPAVEVGPALGLVAERRNLGRVALRTSEFQ</sequence>
<dbReference type="Proteomes" id="UP000500953">
    <property type="component" value="Chromosome"/>
</dbReference>
<keyword evidence="1" id="KW-0521">NADP</keyword>
<dbReference type="EMBL" id="CP046173">
    <property type="protein sequence ID" value="QIS21887.1"/>
    <property type="molecule type" value="Genomic_DNA"/>
</dbReference>
<dbReference type="GO" id="GO:0035925">
    <property type="term" value="F:mRNA 3'-UTR AU-rich region binding"/>
    <property type="evidence" value="ECO:0007669"/>
    <property type="project" value="TreeGrafter"/>
</dbReference>
<dbReference type="GO" id="GO:0005829">
    <property type="term" value="C:cytosol"/>
    <property type="evidence" value="ECO:0007669"/>
    <property type="project" value="TreeGrafter"/>
</dbReference>